<evidence type="ECO:0000256" key="2">
    <source>
        <dbReference type="ARBA" id="ARBA00004745"/>
    </source>
</evidence>
<reference evidence="11" key="1">
    <citation type="submission" date="2016-10" db="EMBL/GenBank/DDBJ databases">
        <authorList>
            <person name="Varghese N."/>
            <person name="Submissions S."/>
        </authorList>
    </citation>
    <scope>NUCLEOTIDE SEQUENCE [LARGE SCALE GENOMIC DNA]</scope>
    <source>
        <strain evidence="11">NLAE-zl-G277</strain>
    </source>
</reference>
<evidence type="ECO:0000313" key="11">
    <source>
        <dbReference type="Proteomes" id="UP000198508"/>
    </source>
</evidence>
<dbReference type="Gene3D" id="1.25.40.340">
    <property type="match status" value="1"/>
</dbReference>
<dbReference type="EMBL" id="FOIM01000025">
    <property type="protein sequence ID" value="SEU03241.1"/>
    <property type="molecule type" value="Genomic_DNA"/>
</dbReference>
<evidence type="ECO:0000256" key="5">
    <source>
        <dbReference type="ARBA" id="ARBA00022777"/>
    </source>
</evidence>
<evidence type="ECO:0000256" key="1">
    <source>
        <dbReference type="ARBA" id="ARBA00001113"/>
    </source>
</evidence>
<accession>A0A1I0J0U4</accession>
<dbReference type="EC" id="2.7.1.121" evidence="3"/>
<sequence>MADTKKVLEILRAMGRTIANEKDYLTRLDQPIGDSDHGINLDRGFQAVEQKLPGMEGKDVGSILKDVGMTLVSTVGGASGPLYGSAFMKAGAAAAGKTEVDAEGFLAMLDAAVEAVKKRGRAQVEEATMLDAMCPSLEAMKEARARGEGAGPMLEAGVKAAWAGAEHTKDLVATKGRASYVGERGLGHQDPGATSYAYLLETIAHCIQEG</sequence>
<dbReference type="InterPro" id="IPR050861">
    <property type="entry name" value="Dihydroxyacetone_Kinase"/>
</dbReference>
<dbReference type="InterPro" id="IPR004007">
    <property type="entry name" value="DhaL_dom"/>
</dbReference>
<dbReference type="RefSeq" id="WP_092368122.1">
    <property type="nucleotide sequence ID" value="NZ_CAJJSN010000009.1"/>
</dbReference>
<dbReference type="Proteomes" id="UP000198508">
    <property type="component" value="Unassembled WGS sequence"/>
</dbReference>
<dbReference type="NCBIfam" id="TIGR02365">
    <property type="entry name" value="dha_L_ycgS"/>
    <property type="match status" value="1"/>
</dbReference>
<dbReference type="GeneID" id="93277542"/>
<evidence type="ECO:0000256" key="6">
    <source>
        <dbReference type="ARBA" id="ARBA00022798"/>
    </source>
</evidence>
<evidence type="ECO:0000256" key="8">
    <source>
        <dbReference type="ARBA" id="ARBA00055771"/>
    </source>
</evidence>
<comment type="function">
    <text evidence="8">ADP-binding subunit of the dihydroxyacetone kinase, which is responsible for the phosphoenolpyruvate (PEP)-dependent phosphorylation of dihydroxyacetone. DhaL-ADP is converted to DhaL-ATP via a phosphoryl group transfer from DhaM and transmits it to dihydroxyacetone binds to DhaK.</text>
</comment>
<dbReference type="AlphaFoldDB" id="A0A1I0J0U4"/>
<dbReference type="GO" id="GO:0005829">
    <property type="term" value="C:cytosol"/>
    <property type="evidence" value="ECO:0007669"/>
    <property type="project" value="TreeGrafter"/>
</dbReference>
<dbReference type="SMART" id="SM01120">
    <property type="entry name" value="Dak2"/>
    <property type="match status" value="1"/>
</dbReference>
<evidence type="ECO:0000313" key="10">
    <source>
        <dbReference type="EMBL" id="SEU03241.1"/>
    </source>
</evidence>
<comment type="subunit">
    <text evidence="7">Homodimer. The dihydroxyacetone kinase complex is composed of a homodimer of DhaM, a homodimer of DhaK and the subunit DhaL.</text>
</comment>
<dbReference type="Pfam" id="PF02734">
    <property type="entry name" value="Dak2"/>
    <property type="match status" value="1"/>
</dbReference>
<dbReference type="GO" id="GO:0004371">
    <property type="term" value="F:glycerone kinase activity"/>
    <property type="evidence" value="ECO:0007669"/>
    <property type="project" value="InterPro"/>
</dbReference>
<dbReference type="PROSITE" id="PS51480">
    <property type="entry name" value="DHAL"/>
    <property type="match status" value="1"/>
</dbReference>
<protein>
    <recommendedName>
        <fullName evidence="3">phosphoenolpyruvate--glycerone phosphotransferase</fullName>
        <ecNumber evidence="3">2.7.1.121</ecNumber>
    </recommendedName>
</protein>
<dbReference type="GO" id="GO:0019563">
    <property type="term" value="P:glycerol catabolic process"/>
    <property type="evidence" value="ECO:0007669"/>
    <property type="project" value="TreeGrafter"/>
</dbReference>
<evidence type="ECO:0000256" key="3">
    <source>
        <dbReference type="ARBA" id="ARBA00012095"/>
    </source>
</evidence>
<evidence type="ECO:0000256" key="4">
    <source>
        <dbReference type="ARBA" id="ARBA00022679"/>
    </source>
</evidence>
<keyword evidence="6" id="KW-0319">Glycerol metabolism</keyword>
<gene>
    <name evidence="10" type="ORF">SAMN05216313_12559</name>
</gene>
<dbReference type="FunFam" id="1.25.40.340:FF:000002">
    <property type="entry name" value="Dihydroxyacetone kinase, L subunit"/>
    <property type="match status" value="1"/>
</dbReference>
<evidence type="ECO:0000259" key="9">
    <source>
        <dbReference type="PROSITE" id="PS51480"/>
    </source>
</evidence>
<dbReference type="PANTHER" id="PTHR28629:SF4">
    <property type="entry name" value="TRIOKINASE_FMN CYCLASE"/>
    <property type="match status" value="1"/>
</dbReference>
<keyword evidence="11" id="KW-1185">Reference proteome</keyword>
<evidence type="ECO:0000256" key="7">
    <source>
        <dbReference type="ARBA" id="ARBA00046577"/>
    </source>
</evidence>
<keyword evidence="5 10" id="KW-0418">Kinase</keyword>
<keyword evidence="4" id="KW-0808">Transferase</keyword>
<dbReference type="InterPro" id="IPR036117">
    <property type="entry name" value="DhaL_dom_sf"/>
</dbReference>
<proteinExistence type="predicted"/>
<dbReference type="SUPFAM" id="SSF101473">
    <property type="entry name" value="DhaL-like"/>
    <property type="match status" value="1"/>
</dbReference>
<dbReference type="InterPro" id="IPR012737">
    <property type="entry name" value="DhaK_L_YcgS"/>
</dbReference>
<name>A0A1I0J0U4_9FIRM</name>
<comment type="pathway">
    <text evidence="2">Polyol metabolism; glycerol degradation.</text>
</comment>
<dbReference type="PANTHER" id="PTHR28629">
    <property type="entry name" value="TRIOKINASE/FMN CYCLASE"/>
    <property type="match status" value="1"/>
</dbReference>
<dbReference type="STRING" id="460384.SAMN05216313_12559"/>
<comment type="catalytic activity">
    <reaction evidence="1">
        <text>dihydroxyacetone + phosphoenolpyruvate = dihydroxyacetone phosphate + pyruvate</text>
        <dbReference type="Rhea" id="RHEA:18381"/>
        <dbReference type="ChEBI" id="CHEBI:15361"/>
        <dbReference type="ChEBI" id="CHEBI:16016"/>
        <dbReference type="ChEBI" id="CHEBI:57642"/>
        <dbReference type="ChEBI" id="CHEBI:58702"/>
        <dbReference type="EC" id="2.7.1.121"/>
    </reaction>
</comment>
<organism evidence="10 11">
    <name type="scientific">Enterocloster lavalensis</name>
    <dbReference type="NCBI Taxonomy" id="460384"/>
    <lineage>
        <taxon>Bacteria</taxon>
        <taxon>Bacillati</taxon>
        <taxon>Bacillota</taxon>
        <taxon>Clostridia</taxon>
        <taxon>Lachnospirales</taxon>
        <taxon>Lachnospiraceae</taxon>
        <taxon>Enterocloster</taxon>
    </lineage>
</organism>
<dbReference type="GO" id="GO:0047324">
    <property type="term" value="F:phosphoenolpyruvate-glycerone phosphotransferase activity"/>
    <property type="evidence" value="ECO:0007669"/>
    <property type="project" value="UniProtKB-EC"/>
</dbReference>
<feature type="domain" description="DhaL" evidence="9">
    <location>
        <begin position="5"/>
        <end position="205"/>
    </location>
</feature>